<dbReference type="AlphaFoldDB" id="A0A9X2FBM3"/>
<reference evidence="1" key="1">
    <citation type="submission" date="2022-06" db="EMBL/GenBank/DDBJ databases">
        <title>Aeoliella straminimaris, a novel planctomycete from sediments.</title>
        <authorList>
            <person name="Vitorino I.R."/>
            <person name="Lage O.M."/>
        </authorList>
    </citation>
    <scope>NUCLEOTIDE SEQUENCE</scope>
    <source>
        <strain evidence="1">ICT_H6.2</strain>
    </source>
</reference>
<dbReference type="PANTHER" id="PTHR42280">
    <property type="entry name" value="CITG FAMILY PROTEIN"/>
    <property type="match status" value="1"/>
</dbReference>
<comment type="caution">
    <text evidence="1">The sequence shown here is derived from an EMBL/GenBank/DDBJ whole genome shotgun (WGS) entry which is preliminary data.</text>
</comment>
<keyword evidence="2" id="KW-1185">Reference proteome</keyword>
<dbReference type="EMBL" id="JAMXLR010000062">
    <property type="protein sequence ID" value="MCO6045885.1"/>
    <property type="molecule type" value="Genomic_DNA"/>
</dbReference>
<dbReference type="Gene3D" id="1.10.4200.10">
    <property type="entry name" value="Triphosphoribosyl-dephospho-CoA protein"/>
    <property type="match status" value="1"/>
</dbReference>
<evidence type="ECO:0000313" key="2">
    <source>
        <dbReference type="Proteomes" id="UP001155241"/>
    </source>
</evidence>
<sequence length="291" mass="31085">MTSSTLQRPTSLGGCATLACLWEATAAKPGNVHRGADFEDMTFVDFLASAAVIGPVMDRCEQLGLGGTVLQAVEATRRTVGRNTNLGTLLLIAPLAMARGDVEKASAIVRDASQEDAGQIYQAIRTAQPGGLGEVERGDVAGEPDLSLFEAMQLAADRDLVARQYAGGFAEVADAVEHLDNHLVYNAALNDAIVLTQLLLLSRHGDSLVARKLGPAASQDIASRAASVLAAYQQNRDEYYRAVADFDFWLRADGHRRNPGTTADLLAAVLFVMLVQDRLSWPVTFYGSPPT</sequence>
<accession>A0A9X2FBM3</accession>
<name>A0A9X2FBM3_9BACT</name>
<dbReference type="GO" id="GO:0005524">
    <property type="term" value="F:ATP binding"/>
    <property type="evidence" value="ECO:0007669"/>
    <property type="project" value="InterPro"/>
</dbReference>
<proteinExistence type="predicted"/>
<organism evidence="1 2">
    <name type="scientific">Aeoliella straminimaris</name>
    <dbReference type="NCBI Taxonomy" id="2954799"/>
    <lineage>
        <taxon>Bacteria</taxon>
        <taxon>Pseudomonadati</taxon>
        <taxon>Planctomycetota</taxon>
        <taxon>Planctomycetia</taxon>
        <taxon>Pirellulales</taxon>
        <taxon>Lacipirellulaceae</taxon>
        <taxon>Aeoliella</taxon>
    </lineage>
</organism>
<gene>
    <name evidence="1" type="ORF">NG895_18450</name>
</gene>
<dbReference type="PANTHER" id="PTHR42280:SF1">
    <property type="entry name" value="CITG FAMILY PROTEIN"/>
    <property type="match status" value="1"/>
</dbReference>
<evidence type="ECO:0000313" key="1">
    <source>
        <dbReference type="EMBL" id="MCO6045885.1"/>
    </source>
</evidence>
<dbReference type="InterPro" id="IPR002736">
    <property type="entry name" value="CitG"/>
</dbReference>
<dbReference type="Pfam" id="PF01874">
    <property type="entry name" value="CitG"/>
    <property type="match status" value="1"/>
</dbReference>
<dbReference type="RefSeq" id="WP_252854001.1">
    <property type="nucleotide sequence ID" value="NZ_JAMXLR010000062.1"/>
</dbReference>
<protein>
    <submittedName>
        <fullName evidence="1">Triphosphoribosyl-dephospho-CoA synthase</fullName>
    </submittedName>
</protein>
<dbReference type="GO" id="GO:0046917">
    <property type="term" value="F:triphosphoribosyl-dephospho-CoA synthase activity"/>
    <property type="evidence" value="ECO:0007669"/>
    <property type="project" value="InterPro"/>
</dbReference>
<dbReference type="Proteomes" id="UP001155241">
    <property type="component" value="Unassembled WGS sequence"/>
</dbReference>